<accession>N4TJV7</accession>
<reference evidence="1 2" key="1">
    <citation type="submission" date="2013-02" db="EMBL/GenBank/DDBJ databases">
        <title>Comparative Sequence Analysis of H. pylori Isolates.</title>
        <authorList>
            <person name="Blanchard T.G."/>
            <person name="Czinn S.J."/>
            <person name="McCracken C.M."/>
            <person name="Abolude K.A."/>
            <person name="Shefchek K.S."/>
            <person name="Maroo A.M."/>
            <person name="Santana-Cruz I.S."/>
            <person name="Tallon L.J."/>
            <person name="Ficke F.W.F."/>
        </authorList>
    </citation>
    <scope>NUCLEOTIDE SEQUENCE [LARGE SCALE GENOMIC DNA]</scope>
    <source>
        <strain evidence="1 2">Hp A-11</strain>
    </source>
</reference>
<dbReference type="EMBL" id="AOTW01000001">
    <property type="protein sequence ID" value="ENH59497.1"/>
    <property type="molecule type" value="Genomic_DNA"/>
</dbReference>
<evidence type="ECO:0000313" key="2">
    <source>
        <dbReference type="Proteomes" id="UP000012243"/>
    </source>
</evidence>
<sequence>MTKLLFLVTKGFFPLKKFCSKIFHWGLTCCFKSRGSRKSLSAVRVWVDCMLL</sequence>
<gene>
    <name evidence="1" type="ORF">HPHPA11_0636</name>
</gene>
<comment type="caution">
    <text evidence="1">The sequence shown here is derived from an EMBL/GenBank/DDBJ whole genome shotgun (WGS) entry which is preliminary data.</text>
</comment>
<dbReference type="AlphaFoldDB" id="N4TJV7"/>
<dbReference type="PATRIC" id="fig|992035.3.peg.622"/>
<organism evidence="1 2">
    <name type="scientific">Helicobacter pylori Hp A-11</name>
    <dbReference type="NCBI Taxonomy" id="992035"/>
    <lineage>
        <taxon>Bacteria</taxon>
        <taxon>Pseudomonadati</taxon>
        <taxon>Campylobacterota</taxon>
        <taxon>Epsilonproteobacteria</taxon>
        <taxon>Campylobacterales</taxon>
        <taxon>Helicobacteraceae</taxon>
        <taxon>Helicobacter</taxon>
    </lineage>
</organism>
<dbReference type="Proteomes" id="UP000012243">
    <property type="component" value="Unassembled WGS sequence"/>
</dbReference>
<protein>
    <submittedName>
        <fullName evidence="1">Uncharacterized protein</fullName>
    </submittedName>
</protein>
<evidence type="ECO:0000313" key="1">
    <source>
        <dbReference type="EMBL" id="ENH59497.1"/>
    </source>
</evidence>
<proteinExistence type="predicted"/>
<name>N4TJV7_HELPX</name>